<evidence type="ECO:0000259" key="2">
    <source>
        <dbReference type="Pfam" id="PF03413"/>
    </source>
</evidence>
<sequence>MGKKTIITLIVSVVVLIGVIILFTNIYQTARNQYEEGHQKSKEFVLSNKDLDVKSIDSIETYNGEKKYHVMSGKNAKNEKIYVWVPQEEKNNKPTIKKQSEGITEKEAIAEVNSEKNPEKIVAVTLGMDEGIPIWEVKYIDKSDRYNFDYVNFNNGDIIKHMAIKNEKDS</sequence>
<dbReference type="Pfam" id="PF03413">
    <property type="entry name" value="PepSY"/>
    <property type="match status" value="1"/>
</dbReference>
<organism evidence="4 5">
    <name type="scientific">Metabacillus niabensis</name>
    <dbReference type="NCBI Taxonomy" id="324854"/>
    <lineage>
        <taxon>Bacteria</taxon>
        <taxon>Bacillati</taxon>
        <taxon>Bacillota</taxon>
        <taxon>Bacilli</taxon>
        <taxon>Bacillales</taxon>
        <taxon>Bacillaceae</taxon>
        <taxon>Metabacillus</taxon>
    </lineage>
</organism>
<dbReference type="Proteomes" id="UP001232245">
    <property type="component" value="Unassembled WGS sequence"/>
</dbReference>
<evidence type="ECO:0000259" key="3">
    <source>
        <dbReference type="Pfam" id="PF17881"/>
    </source>
</evidence>
<feature type="domain" description="PepSY" evidence="2">
    <location>
        <begin position="103"/>
        <end position="161"/>
    </location>
</feature>
<name>A0ABT9Z0R2_9BACI</name>
<evidence type="ECO:0000313" key="5">
    <source>
        <dbReference type="Proteomes" id="UP001232245"/>
    </source>
</evidence>
<dbReference type="SUPFAM" id="SSF54403">
    <property type="entry name" value="Cystatin/monellin"/>
    <property type="match status" value="2"/>
</dbReference>
<dbReference type="EMBL" id="JAUSTZ010000002">
    <property type="protein sequence ID" value="MDQ0225138.1"/>
    <property type="molecule type" value="Genomic_DNA"/>
</dbReference>
<evidence type="ECO:0000313" key="4">
    <source>
        <dbReference type="EMBL" id="MDQ0225138.1"/>
    </source>
</evidence>
<dbReference type="Gene3D" id="3.10.450.40">
    <property type="match status" value="2"/>
</dbReference>
<dbReference type="RefSeq" id="WP_095302195.1">
    <property type="nucleotide sequence ID" value="NZ_CADEPK010000388.1"/>
</dbReference>
<keyword evidence="1" id="KW-0472">Membrane</keyword>
<protein>
    <submittedName>
        <fullName evidence="4">Uncharacterized protein YpmB</fullName>
    </submittedName>
</protein>
<feature type="domain" description="Cell wall elongation regulator TseB-like" evidence="3">
    <location>
        <begin position="49"/>
        <end position="86"/>
    </location>
</feature>
<gene>
    <name evidence="4" type="ORF">J2S02_001467</name>
</gene>
<dbReference type="InterPro" id="IPR046350">
    <property type="entry name" value="Cystatin_sf"/>
</dbReference>
<comment type="caution">
    <text evidence="4">The sequence shown here is derived from an EMBL/GenBank/DDBJ whole genome shotgun (WGS) entry which is preliminary data.</text>
</comment>
<dbReference type="Pfam" id="PF17881">
    <property type="entry name" value="TseB"/>
    <property type="match status" value="1"/>
</dbReference>
<dbReference type="InterPro" id="IPR025711">
    <property type="entry name" value="PepSY"/>
</dbReference>
<feature type="transmembrane region" description="Helical" evidence="1">
    <location>
        <begin position="6"/>
        <end position="27"/>
    </location>
</feature>
<proteinExistence type="predicted"/>
<dbReference type="InterPro" id="IPR041401">
    <property type="entry name" value="TseB-like_dom"/>
</dbReference>
<keyword evidence="1" id="KW-1133">Transmembrane helix</keyword>
<accession>A0ABT9Z0R2</accession>
<keyword evidence="5" id="KW-1185">Reference proteome</keyword>
<evidence type="ECO:0000256" key="1">
    <source>
        <dbReference type="SAM" id="Phobius"/>
    </source>
</evidence>
<keyword evidence="1" id="KW-0812">Transmembrane</keyword>
<reference evidence="4 5" key="1">
    <citation type="submission" date="2023-07" db="EMBL/GenBank/DDBJ databases">
        <title>Genomic Encyclopedia of Type Strains, Phase IV (KMG-IV): sequencing the most valuable type-strain genomes for metagenomic binning, comparative biology and taxonomic classification.</title>
        <authorList>
            <person name="Goeker M."/>
        </authorList>
    </citation>
    <scope>NUCLEOTIDE SEQUENCE [LARGE SCALE GENOMIC DNA]</scope>
    <source>
        <strain evidence="4 5">DSM 17723</strain>
    </source>
</reference>